<dbReference type="EMBL" id="OIVN01000426">
    <property type="protein sequence ID" value="SPC80004.1"/>
    <property type="molecule type" value="Genomic_DNA"/>
</dbReference>
<evidence type="ECO:0000313" key="2">
    <source>
        <dbReference type="EMBL" id="SPC80004.1"/>
    </source>
</evidence>
<dbReference type="InterPro" id="IPR043502">
    <property type="entry name" value="DNA/RNA_pol_sf"/>
</dbReference>
<dbReference type="Gene3D" id="3.60.10.10">
    <property type="entry name" value="Endonuclease/exonuclease/phosphatase"/>
    <property type="match status" value="1"/>
</dbReference>
<proteinExistence type="predicted"/>
<organism evidence="2">
    <name type="scientific">Fagus sylvatica</name>
    <name type="common">Beechnut</name>
    <dbReference type="NCBI Taxonomy" id="28930"/>
    <lineage>
        <taxon>Eukaryota</taxon>
        <taxon>Viridiplantae</taxon>
        <taxon>Streptophyta</taxon>
        <taxon>Embryophyta</taxon>
        <taxon>Tracheophyta</taxon>
        <taxon>Spermatophyta</taxon>
        <taxon>Magnoliopsida</taxon>
        <taxon>eudicotyledons</taxon>
        <taxon>Gunneridae</taxon>
        <taxon>Pentapetalae</taxon>
        <taxon>rosids</taxon>
        <taxon>fabids</taxon>
        <taxon>Fagales</taxon>
        <taxon>Fagaceae</taxon>
        <taxon>Fagus</taxon>
    </lineage>
</organism>
<dbReference type="PANTHER" id="PTHR46890:SF48">
    <property type="entry name" value="RNA-DIRECTED DNA POLYMERASE"/>
    <property type="match status" value="1"/>
</dbReference>
<dbReference type="SUPFAM" id="SSF56219">
    <property type="entry name" value="DNase I-like"/>
    <property type="match status" value="1"/>
</dbReference>
<dbReference type="InterPro" id="IPR036691">
    <property type="entry name" value="Endo/exonu/phosph_ase_sf"/>
</dbReference>
<dbReference type="CDD" id="cd01650">
    <property type="entry name" value="RT_nLTR_like"/>
    <property type="match status" value="1"/>
</dbReference>
<dbReference type="InterPro" id="IPR000477">
    <property type="entry name" value="RT_dom"/>
</dbReference>
<sequence length="508" mass="58410">MPGIKKGFGRWMMAESIPSKANSVFDMFFNDVIEAYGVEKQMNSFEGLEVVHVIHEEDERVEHLVSSSEANTLLHKVISIAKNSVPKHTDGTPPLTAAGREGELRDFLNSGGLIDLSYKENSFTWTNRRMRKANIKERLDRAVANVEWKCLFPKSSVKHLPMLSFDHAPLVVNSQDDLFNGLKYFRFEEAWTRDESSSKVVQEAWVDNSRCTPQYSVMNIIKNVRVKLNWWNKHVFGSTQRRIAVIKEEIEKVQAQDTSEENDEKEKQLQWEYNKCLRREESLWRQKSRVRDVGELFDPIISMDENELICMVPNDLKINEALFCMGSLKSPGPDGFPPLFYKHYWSIVHKEVNEAVKSFFTSGSLVQKLNHTYIALIPKVDGTTSINQFRPISLCTMVYKVISKILAQRLKFLLPKIISPWQGAFVPGSVIQDNTIIAQEVINAMKKSKGKQGYMALKMDMEKAYDRIEWGFILKIMEKLGLCEKWIGLDSPWLELAQGSHAFSVQMI</sequence>
<name>A0A2N9EZL2_FAGSY</name>
<evidence type="ECO:0000259" key="1">
    <source>
        <dbReference type="Pfam" id="PF00078"/>
    </source>
</evidence>
<accession>A0A2N9EZL2</accession>
<protein>
    <recommendedName>
        <fullName evidence="1">Reverse transcriptase domain-containing protein</fullName>
    </recommendedName>
</protein>
<reference evidence="2" key="1">
    <citation type="submission" date="2018-02" db="EMBL/GenBank/DDBJ databases">
        <authorList>
            <person name="Cohen D.B."/>
            <person name="Kent A.D."/>
        </authorList>
    </citation>
    <scope>NUCLEOTIDE SEQUENCE</scope>
</reference>
<dbReference type="SUPFAM" id="SSF56672">
    <property type="entry name" value="DNA/RNA polymerases"/>
    <property type="match status" value="1"/>
</dbReference>
<dbReference type="InterPro" id="IPR052343">
    <property type="entry name" value="Retrotransposon-Effector_Assoc"/>
</dbReference>
<gene>
    <name evidence="2" type="ORF">FSB_LOCUS7886</name>
</gene>
<dbReference type="PANTHER" id="PTHR46890">
    <property type="entry name" value="NON-LTR RETROLELEMENT REVERSE TRANSCRIPTASE-LIKE PROTEIN-RELATED"/>
    <property type="match status" value="1"/>
</dbReference>
<dbReference type="AlphaFoldDB" id="A0A2N9EZL2"/>
<dbReference type="Pfam" id="PF00078">
    <property type="entry name" value="RVT_1"/>
    <property type="match status" value="1"/>
</dbReference>
<feature type="domain" description="Reverse transcriptase" evidence="1">
    <location>
        <begin position="377"/>
        <end position="487"/>
    </location>
</feature>